<organism evidence="1 2">
    <name type="scientific">Candidatus Nitrosocosmicus franklandianus</name>
    <dbReference type="NCBI Taxonomy" id="1798806"/>
    <lineage>
        <taxon>Archaea</taxon>
        <taxon>Nitrososphaerota</taxon>
        <taxon>Nitrososphaeria</taxon>
        <taxon>Nitrososphaerales</taxon>
        <taxon>Nitrososphaeraceae</taxon>
        <taxon>Candidatus Nitrosocosmicus</taxon>
    </lineage>
</organism>
<evidence type="ECO:0000313" key="1">
    <source>
        <dbReference type="EMBL" id="VFJ12707.1"/>
    </source>
</evidence>
<gene>
    <name evidence="1" type="ORF">NFRAN_0386</name>
</gene>
<dbReference type="KEGG" id="nfn:NFRAN_0386"/>
<dbReference type="Proteomes" id="UP000294299">
    <property type="component" value="Chromosome NFRAN"/>
</dbReference>
<keyword evidence="2" id="KW-1185">Reference proteome</keyword>
<reference evidence="1 2" key="1">
    <citation type="submission" date="2019-02" db="EMBL/GenBank/DDBJ databases">
        <authorList>
            <person name="Lehtovirta-Morley E L."/>
        </authorList>
    </citation>
    <scope>NUCLEOTIDE SEQUENCE [LARGE SCALE GENOMIC DNA]</scope>
    <source>
        <strain evidence="1">NFRAN1</strain>
    </source>
</reference>
<proteinExistence type="predicted"/>
<evidence type="ECO:0000313" key="2">
    <source>
        <dbReference type="Proteomes" id="UP000294299"/>
    </source>
</evidence>
<sequence>MSKRLEPPQIDSDIIVSKLNENSIRFLEEALDDTKRYLTLLTIKKNSRSKDKFGCRVICQDCELSECEVLQPFGYNKPKKIQCKKCNYVYFDM</sequence>
<dbReference type="EMBL" id="LR216287">
    <property type="protein sequence ID" value="VFJ12707.1"/>
    <property type="molecule type" value="Genomic_DNA"/>
</dbReference>
<name>A0A484IAJ8_9ARCH</name>
<dbReference type="AlphaFoldDB" id="A0A484IAJ8"/>
<protein>
    <submittedName>
        <fullName evidence="1">Uncharacterized protein</fullName>
    </submittedName>
</protein>
<accession>A0A484IAJ8</accession>